<organism evidence="3 4">
    <name type="scientific">Ciona intestinalis</name>
    <name type="common">Transparent sea squirt</name>
    <name type="synonym">Ascidia intestinalis</name>
    <dbReference type="NCBI Taxonomy" id="7719"/>
    <lineage>
        <taxon>Eukaryota</taxon>
        <taxon>Metazoa</taxon>
        <taxon>Chordata</taxon>
        <taxon>Tunicata</taxon>
        <taxon>Ascidiacea</taxon>
        <taxon>Phlebobranchia</taxon>
        <taxon>Cionidae</taxon>
        <taxon>Ciona</taxon>
    </lineage>
</organism>
<dbReference type="InterPro" id="IPR015919">
    <property type="entry name" value="Cadherin-like_sf"/>
</dbReference>
<evidence type="ECO:0000313" key="3">
    <source>
        <dbReference type="Ensembl" id="ENSCINP00000018986.3"/>
    </source>
</evidence>
<dbReference type="InParanoid" id="F6Z402"/>
<feature type="domain" description="Peptidase S72" evidence="2">
    <location>
        <begin position="288"/>
        <end position="410"/>
    </location>
</feature>
<dbReference type="Ensembl" id="ENSCINT00000018986.3">
    <property type="protein sequence ID" value="ENSCINP00000018986.3"/>
    <property type="gene ID" value="ENSCING00000009340.3"/>
</dbReference>
<dbReference type="InterPro" id="IPR006644">
    <property type="entry name" value="Cadg"/>
</dbReference>
<reference evidence="3" key="2">
    <citation type="journal article" date="2008" name="Genome Biol.">
        <title>Improved genome assembly and evidence-based global gene model set for the chordate Ciona intestinalis: new insight into intron and operon populations.</title>
        <authorList>
            <person name="Satou Y."/>
            <person name="Mineta K."/>
            <person name="Ogasawara M."/>
            <person name="Sasakura Y."/>
            <person name="Shoguchi E."/>
            <person name="Ueno K."/>
            <person name="Yamada L."/>
            <person name="Matsumoto J."/>
            <person name="Wasserscheid J."/>
            <person name="Dewar K."/>
            <person name="Wiley G.B."/>
            <person name="Macmil S.L."/>
            <person name="Roe B.A."/>
            <person name="Zeller R.W."/>
            <person name="Hastings K.E."/>
            <person name="Lemaire P."/>
            <person name="Lindquist E."/>
            <person name="Endo T."/>
            <person name="Hotta K."/>
            <person name="Inaba K."/>
        </authorList>
    </citation>
    <scope>NUCLEOTIDE SEQUENCE [LARGE SCALE GENOMIC DNA]</scope>
    <source>
        <strain evidence="3">wild type</strain>
    </source>
</reference>
<dbReference type="SUPFAM" id="SSF49313">
    <property type="entry name" value="Cadherin-like"/>
    <property type="match status" value="1"/>
</dbReference>
<name>F6Z402_CIOIN</name>
<evidence type="ECO:0000259" key="2">
    <source>
        <dbReference type="PROSITE" id="PS51699"/>
    </source>
</evidence>
<dbReference type="InterPro" id="IPR030398">
    <property type="entry name" value="SEA_DG_dom"/>
</dbReference>
<dbReference type="STRING" id="7719.ENSCINP00000018986"/>
<dbReference type="InterPro" id="IPR027468">
    <property type="entry name" value="Alpha-dystroglycan_domain_2"/>
</dbReference>
<dbReference type="InterPro" id="IPR013783">
    <property type="entry name" value="Ig-like_fold"/>
</dbReference>
<accession>F6Z402</accession>
<dbReference type="SMART" id="SM00736">
    <property type="entry name" value="CADG"/>
    <property type="match status" value="1"/>
</dbReference>
<proteinExistence type="predicted"/>
<dbReference type="PANTHER" id="PTHR21559:SF21">
    <property type="entry name" value="DYSTROGLYCAN 1"/>
    <property type="match status" value="1"/>
</dbReference>
<dbReference type="Proteomes" id="UP000008144">
    <property type="component" value="Chromosome 5"/>
</dbReference>
<dbReference type="HOGENOM" id="CLU_671825_0_0_1"/>
<protein>
    <recommendedName>
        <fullName evidence="2">Peptidase S72 domain-containing protein</fullName>
    </recommendedName>
</protein>
<dbReference type="GO" id="GO:0042383">
    <property type="term" value="C:sarcolemma"/>
    <property type="evidence" value="ECO:0007669"/>
    <property type="project" value="UniProtKB-SubCell"/>
</dbReference>
<dbReference type="GO" id="GO:0005509">
    <property type="term" value="F:calcium ion binding"/>
    <property type="evidence" value="ECO:0007669"/>
    <property type="project" value="InterPro"/>
</dbReference>
<dbReference type="GeneTree" id="ENSGT00390000008429"/>
<reference evidence="3" key="3">
    <citation type="submission" date="2025-08" db="UniProtKB">
        <authorList>
            <consortium name="Ensembl"/>
        </authorList>
    </citation>
    <scope>IDENTIFICATION</scope>
</reference>
<sequence length="410" mass="45490">NVAVTPLVTGTTLSWPIACGSDSAELSGLDDIEESSRNGSLAHVLGYDVIQWRAENRKPLVTLHPTNERRFKRRTDREKYRSPVPQYPPATALYPKNALDLAPYDQVADEPQPKENYWAAGLRGRKRIPLSEIKASPVIGFPPATRLPNPDSLARKFPVPPSTPVIIPPLNSPPEKNAGVEDLRVQGSTYFEYAIPIDAFSDRESGDTRSLSLSLIDLFSYDPLDGGEDSDGTNTWLLMDQQSQIIYGVPPRPTPSGKPPSFIIVAADNVGKTTTDTFAVHLVARPRPTNHRFTMVFSNHNTERKSTSLASAFARCLSFALGSRWEAIAAPGHYTILKITKNNEQLTVSWFDNSLGSKTRCDRTGIERTWSKMVSNQLNPSLEIQRSRPKSSFAKKFLPEFTLRSVKLTS</sequence>
<evidence type="ECO:0000313" key="4">
    <source>
        <dbReference type="Proteomes" id="UP000008144"/>
    </source>
</evidence>
<dbReference type="EMBL" id="EAAA01002134">
    <property type="status" value="NOT_ANNOTATED_CDS"/>
    <property type="molecule type" value="Genomic_DNA"/>
</dbReference>
<dbReference type="PROSITE" id="PS51699">
    <property type="entry name" value="SEA_DG"/>
    <property type="match status" value="1"/>
</dbReference>
<reference evidence="3" key="4">
    <citation type="submission" date="2025-09" db="UniProtKB">
        <authorList>
            <consortium name="Ensembl"/>
        </authorList>
    </citation>
    <scope>IDENTIFICATION</scope>
</reference>
<dbReference type="Pfam" id="PF18424">
    <property type="entry name" value="a_DG1_N2"/>
    <property type="match status" value="1"/>
</dbReference>
<dbReference type="Gene3D" id="2.60.40.10">
    <property type="entry name" value="Immunoglobulins"/>
    <property type="match status" value="1"/>
</dbReference>
<dbReference type="SUPFAM" id="SSF111006">
    <property type="entry name" value="Dystroglycan, domain 2"/>
    <property type="match status" value="1"/>
</dbReference>
<dbReference type="AlphaFoldDB" id="F6Z402"/>
<dbReference type="Gene3D" id="3.30.70.1040">
    <property type="entry name" value="Dystroglycan, domain 2"/>
    <property type="match status" value="1"/>
</dbReference>
<reference evidence="4" key="1">
    <citation type="journal article" date="2002" name="Science">
        <title>The draft genome of Ciona intestinalis: insights into chordate and vertebrate origins.</title>
        <authorList>
            <person name="Dehal P."/>
            <person name="Satou Y."/>
            <person name="Campbell R.K."/>
            <person name="Chapman J."/>
            <person name="Degnan B."/>
            <person name="De Tomaso A."/>
            <person name="Davidson B."/>
            <person name="Di Gregorio A."/>
            <person name="Gelpke M."/>
            <person name="Goodstein D.M."/>
            <person name="Harafuji N."/>
            <person name="Hastings K.E."/>
            <person name="Ho I."/>
            <person name="Hotta K."/>
            <person name="Huang W."/>
            <person name="Kawashima T."/>
            <person name="Lemaire P."/>
            <person name="Martinez D."/>
            <person name="Meinertzhagen I.A."/>
            <person name="Necula S."/>
            <person name="Nonaka M."/>
            <person name="Putnam N."/>
            <person name="Rash S."/>
            <person name="Saiga H."/>
            <person name="Satake M."/>
            <person name="Terry A."/>
            <person name="Yamada L."/>
            <person name="Wang H.G."/>
            <person name="Awazu S."/>
            <person name="Azumi K."/>
            <person name="Boore J."/>
            <person name="Branno M."/>
            <person name="Chin-Bow S."/>
            <person name="DeSantis R."/>
            <person name="Doyle S."/>
            <person name="Francino P."/>
            <person name="Keys D.N."/>
            <person name="Haga S."/>
            <person name="Hayashi H."/>
            <person name="Hino K."/>
            <person name="Imai K.S."/>
            <person name="Inaba K."/>
            <person name="Kano S."/>
            <person name="Kobayashi K."/>
            <person name="Kobayashi M."/>
            <person name="Lee B.I."/>
            <person name="Makabe K.W."/>
            <person name="Manohar C."/>
            <person name="Matassi G."/>
            <person name="Medina M."/>
            <person name="Mochizuki Y."/>
            <person name="Mount S."/>
            <person name="Morishita T."/>
            <person name="Miura S."/>
            <person name="Nakayama A."/>
            <person name="Nishizaka S."/>
            <person name="Nomoto H."/>
            <person name="Ohta F."/>
            <person name="Oishi K."/>
            <person name="Rigoutsos I."/>
            <person name="Sano M."/>
            <person name="Sasaki A."/>
            <person name="Sasakura Y."/>
            <person name="Shoguchi E."/>
            <person name="Shin-i T."/>
            <person name="Spagnuolo A."/>
            <person name="Stainier D."/>
            <person name="Suzuki M.M."/>
            <person name="Tassy O."/>
            <person name="Takatori N."/>
            <person name="Tokuoka M."/>
            <person name="Yagi K."/>
            <person name="Yoshizaki F."/>
            <person name="Wada S."/>
            <person name="Zhang C."/>
            <person name="Hyatt P.D."/>
            <person name="Larimer F."/>
            <person name="Detter C."/>
            <person name="Doggett N."/>
            <person name="Glavina T."/>
            <person name="Hawkins T."/>
            <person name="Richardson P."/>
            <person name="Lucas S."/>
            <person name="Kohara Y."/>
            <person name="Levine M."/>
            <person name="Satoh N."/>
            <person name="Rokhsar D.S."/>
        </authorList>
    </citation>
    <scope>NUCLEOTIDE SEQUENCE [LARGE SCALE GENOMIC DNA]</scope>
</reference>
<comment type="subcellular location">
    <subcellularLocation>
        <location evidence="1">Cell membrane</location>
        <location evidence="1">Sarcolemma</location>
    </subcellularLocation>
</comment>
<dbReference type="PANTHER" id="PTHR21559">
    <property type="entry name" value="DYSTROGLYCAN-RELATED"/>
    <property type="match status" value="1"/>
</dbReference>
<evidence type="ECO:0000256" key="1">
    <source>
        <dbReference type="ARBA" id="ARBA00004135"/>
    </source>
</evidence>
<keyword evidence="4" id="KW-1185">Reference proteome</keyword>
<dbReference type="InterPro" id="IPR041631">
    <property type="entry name" value="Alpha_DG1_N2"/>
</dbReference>